<feature type="domain" description="Peptidase M24" evidence="1">
    <location>
        <begin position="198"/>
        <end position="400"/>
    </location>
</feature>
<dbReference type="Gene3D" id="3.40.350.10">
    <property type="entry name" value="Creatinase/prolidase N-terminal domain"/>
    <property type="match status" value="1"/>
</dbReference>
<dbReference type="SUPFAM" id="SSF55920">
    <property type="entry name" value="Creatinase/aminopeptidase"/>
    <property type="match status" value="1"/>
</dbReference>
<dbReference type="AlphaFoldDB" id="A0A2Z5J8V8"/>
<gene>
    <name evidence="3" type="ORF">C5746_04435</name>
</gene>
<dbReference type="Pfam" id="PF00557">
    <property type="entry name" value="Peptidase_M24"/>
    <property type="match status" value="1"/>
</dbReference>
<dbReference type="Gene3D" id="3.90.230.10">
    <property type="entry name" value="Creatinase/methionine aminopeptidase superfamily"/>
    <property type="match status" value="1"/>
</dbReference>
<dbReference type="SUPFAM" id="SSF53092">
    <property type="entry name" value="Creatinase/prolidase N-terminal domain"/>
    <property type="match status" value="1"/>
</dbReference>
<reference evidence="3 4" key="1">
    <citation type="journal article" date="2018" name="Front. Microbiol.">
        <title>Genome Sequencing of Streptomyces atratus SCSIOZH16 and Activation Production of Nocardamine via Metabolic Engineering.</title>
        <authorList>
            <person name="Li Y."/>
            <person name="Zhang C."/>
            <person name="Liu C."/>
            <person name="Ju J."/>
            <person name="Ma J."/>
        </authorList>
    </citation>
    <scope>NUCLEOTIDE SEQUENCE [LARGE SCALE GENOMIC DNA]</scope>
    <source>
        <strain evidence="3 4">SCSIO_ZH16</strain>
    </source>
</reference>
<evidence type="ECO:0000313" key="4">
    <source>
        <dbReference type="Proteomes" id="UP000252698"/>
    </source>
</evidence>
<dbReference type="CDD" id="cd01066">
    <property type="entry name" value="APP_MetAP"/>
    <property type="match status" value="1"/>
</dbReference>
<evidence type="ECO:0000259" key="2">
    <source>
        <dbReference type="Pfam" id="PF01321"/>
    </source>
</evidence>
<dbReference type="KEGG" id="sata:C5746_04435"/>
<proteinExistence type="predicted"/>
<dbReference type="InterPro" id="IPR036005">
    <property type="entry name" value="Creatinase/aminopeptidase-like"/>
</dbReference>
<dbReference type="EMBL" id="CP027306">
    <property type="protein sequence ID" value="AXE76325.1"/>
    <property type="molecule type" value="Genomic_DNA"/>
</dbReference>
<dbReference type="InterPro" id="IPR000587">
    <property type="entry name" value="Creatinase_N"/>
</dbReference>
<protein>
    <recommendedName>
        <fullName evidence="5">Xaa-Pro aminopeptidase</fullName>
    </recommendedName>
</protein>
<name>A0A2Z5J8V8_STRAR</name>
<evidence type="ECO:0000259" key="1">
    <source>
        <dbReference type="Pfam" id="PF00557"/>
    </source>
</evidence>
<evidence type="ECO:0008006" key="5">
    <source>
        <dbReference type="Google" id="ProtNLM"/>
    </source>
</evidence>
<dbReference type="Proteomes" id="UP000252698">
    <property type="component" value="Chromosome"/>
</dbReference>
<dbReference type="InterPro" id="IPR000994">
    <property type="entry name" value="Pept_M24"/>
</dbReference>
<evidence type="ECO:0000313" key="3">
    <source>
        <dbReference type="EMBL" id="AXE76325.1"/>
    </source>
</evidence>
<dbReference type="PANTHER" id="PTHR46112:SF2">
    <property type="entry name" value="XAA-PRO AMINOPEPTIDASE P-RELATED"/>
    <property type="match status" value="1"/>
</dbReference>
<organism evidence="3 4">
    <name type="scientific">Streptomyces atratus</name>
    <dbReference type="NCBI Taxonomy" id="1893"/>
    <lineage>
        <taxon>Bacteria</taxon>
        <taxon>Bacillati</taxon>
        <taxon>Actinomycetota</taxon>
        <taxon>Actinomycetes</taxon>
        <taxon>Kitasatosporales</taxon>
        <taxon>Streptomycetaceae</taxon>
        <taxon>Streptomyces</taxon>
    </lineage>
</organism>
<dbReference type="InterPro" id="IPR029149">
    <property type="entry name" value="Creatin/AminoP/Spt16_N"/>
</dbReference>
<sequence length="414" mass="44996">MRRKAMSGQFTELDMSYHRVPFDWESRKQWLEIPFPIEEYHARVAAVRARMAEAGLDALVVHGAPGWLNGDVRWISNFLTAIGNTVVVLPADGPLMLTTDSILHSAPMHSFVHHTWIADVRPGDLPGTVADPQSVGGHVRDFLLERGLGGARIGVVGGRFIPAAVVDEIRAALPGTELTDAQMLFWQAKQIKSPREIELIEHAGRVTAAGLEAVMELVRPGVTELELSAAAHEAMALGSDWVGHCMIAAGPRSGLKHLYPTPRPIEDGDLVFMDMGVHYQGYFTDTARTLCAGTVGRRQREILQCGLDMFEAVLAEARPGARVADLQDLAQGIAEDAGYGAHYWPTGFGHGIGTNIAELPSLQWKSETVLQPGHVFALEPMIVIQGLGCGVMEDQVLVTDTGARSLTPARKKTW</sequence>
<dbReference type="InterPro" id="IPR050659">
    <property type="entry name" value="Peptidase_M24B"/>
</dbReference>
<dbReference type="PANTHER" id="PTHR46112">
    <property type="entry name" value="AMINOPEPTIDASE"/>
    <property type="match status" value="1"/>
</dbReference>
<feature type="domain" description="Creatinase N-terminal" evidence="2">
    <location>
        <begin position="43"/>
        <end position="187"/>
    </location>
</feature>
<accession>A0A2Z5J8V8</accession>
<dbReference type="Pfam" id="PF01321">
    <property type="entry name" value="Creatinase_N"/>
    <property type="match status" value="1"/>
</dbReference>